<dbReference type="PROSITE" id="PS50885">
    <property type="entry name" value="HAMP"/>
    <property type="match status" value="1"/>
</dbReference>
<dbReference type="InterPro" id="IPR000160">
    <property type="entry name" value="GGDEF_dom"/>
</dbReference>
<dbReference type="PANTHER" id="PTHR45138">
    <property type="entry name" value="REGULATORY COMPONENTS OF SENSORY TRANSDUCTION SYSTEM"/>
    <property type="match status" value="1"/>
</dbReference>
<evidence type="ECO:0000259" key="5">
    <source>
        <dbReference type="PROSITE" id="PS50885"/>
    </source>
</evidence>
<dbReference type="GO" id="GO:0046872">
    <property type="term" value="F:metal ion binding"/>
    <property type="evidence" value="ECO:0007669"/>
    <property type="project" value="UniProtKB-KW"/>
</dbReference>
<dbReference type="CDD" id="cd06225">
    <property type="entry name" value="HAMP"/>
    <property type="match status" value="1"/>
</dbReference>
<accession>A0A3B0ZPK8</accession>
<dbReference type="Pfam" id="PF08376">
    <property type="entry name" value="NIT"/>
    <property type="match status" value="1"/>
</dbReference>
<dbReference type="EMBL" id="UOFP01000206">
    <property type="protein sequence ID" value="VAW88009.1"/>
    <property type="molecule type" value="Genomic_DNA"/>
</dbReference>
<reference evidence="7" key="1">
    <citation type="submission" date="2018-06" db="EMBL/GenBank/DDBJ databases">
        <authorList>
            <person name="Zhirakovskaya E."/>
        </authorList>
    </citation>
    <scope>NUCLEOTIDE SEQUENCE</scope>
</reference>
<evidence type="ECO:0000313" key="7">
    <source>
        <dbReference type="EMBL" id="VAW88009.1"/>
    </source>
</evidence>
<proteinExistence type="inferred from homology"/>
<dbReference type="SUPFAM" id="SSF47188">
    <property type="entry name" value="Hemerythrin-like"/>
    <property type="match status" value="1"/>
</dbReference>
<dbReference type="GO" id="GO:0016020">
    <property type="term" value="C:membrane"/>
    <property type="evidence" value="ECO:0007669"/>
    <property type="project" value="InterPro"/>
</dbReference>
<dbReference type="NCBIfam" id="NF033749">
    <property type="entry name" value="bact_hemeryth"/>
    <property type="match status" value="1"/>
</dbReference>
<comment type="similarity">
    <text evidence="1">Belongs to the hemerythrin family.</text>
</comment>
<dbReference type="InterPro" id="IPR012312">
    <property type="entry name" value="Hemerythrin-like"/>
</dbReference>
<organism evidence="7">
    <name type="scientific">hydrothermal vent metagenome</name>
    <dbReference type="NCBI Taxonomy" id="652676"/>
    <lineage>
        <taxon>unclassified sequences</taxon>
        <taxon>metagenomes</taxon>
        <taxon>ecological metagenomes</taxon>
    </lineage>
</organism>
<feature type="domain" description="GGDEF" evidence="6">
    <location>
        <begin position="615"/>
        <end position="749"/>
    </location>
</feature>
<evidence type="ECO:0000256" key="3">
    <source>
        <dbReference type="ARBA" id="ARBA00023004"/>
    </source>
</evidence>
<keyword evidence="4" id="KW-0472">Membrane</keyword>
<dbReference type="CDD" id="cd12107">
    <property type="entry name" value="Hemerythrin"/>
    <property type="match status" value="1"/>
</dbReference>
<dbReference type="FunFam" id="3.30.70.270:FF:000001">
    <property type="entry name" value="Diguanylate cyclase domain protein"/>
    <property type="match status" value="1"/>
</dbReference>
<keyword evidence="2" id="KW-0479">Metal-binding</keyword>
<dbReference type="PROSITE" id="PS00550">
    <property type="entry name" value="HEMERYTHRINS"/>
    <property type="match status" value="1"/>
</dbReference>
<feature type="transmembrane region" description="Helical" evidence="4">
    <location>
        <begin position="484"/>
        <end position="508"/>
    </location>
</feature>
<dbReference type="InterPro" id="IPR029787">
    <property type="entry name" value="Nucleotide_cyclase"/>
</dbReference>
<dbReference type="Pfam" id="PF00990">
    <property type="entry name" value="GGDEF"/>
    <property type="match status" value="1"/>
</dbReference>
<dbReference type="InterPro" id="IPR003660">
    <property type="entry name" value="HAMP_dom"/>
</dbReference>
<dbReference type="InterPro" id="IPR016131">
    <property type="entry name" value="Haemerythrin_Fe_BS"/>
</dbReference>
<dbReference type="NCBIfam" id="TIGR00254">
    <property type="entry name" value="GGDEF"/>
    <property type="match status" value="1"/>
</dbReference>
<dbReference type="SUPFAM" id="SSF158472">
    <property type="entry name" value="HAMP domain-like"/>
    <property type="match status" value="1"/>
</dbReference>
<dbReference type="Gene3D" id="3.30.70.270">
    <property type="match status" value="1"/>
</dbReference>
<feature type="domain" description="HAMP" evidence="5">
    <location>
        <begin position="505"/>
        <end position="558"/>
    </location>
</feature>
<name>A0A3B0ZPK8_9ZZZZ</name>
<dbReference type="CDD" id="cd01949">
    <property type="entry name" value="GGDEF"/>
    <property type="match status" value="1"/>
</dbReference>
<dbReference type="InterPro" id="IPR012827">
    <property type="entry name" value="Hemerythrin_metal-bd"/>
</dbReference>
<evidence type="ECO:0000256" key="1">
    <source>
        <dbReference type="ARBA" id="ARBA00010587"/>
    </source>
</evidence>
<evidence type="ECO:0000256" key="4">
    <source>
        <dbReference type="SAM" id="Phobius"/>
    </source>
</evidence>
<dbReference type="AlphaFoldDB" id="A0A3B0ZPK8"/>
<dbReference type="SMART" id="SM00267">
    <property type="entry name" value="GGDEF"/>
    <property type="match status" value="1"/>
</dbReference>
<keyword evidence="3" id="KW-0408">Iron</keyword>
<protein>
    <submittedName>
        <fullName evidence="7">Diguanylate cyclase (GGDEF domain) with PAS/PAC sensor</fullName>
    </submittedName>
</protein>
<dbReference type="Gene3D" id="6.10.340.10">
    <property type="match status" value="1"/>
</dbReference>
<evidence type="ECO:0000256" key="2">
    <source>
        <dbReference type="ARBA" id="ARBA00022723"/>
    </source>
</evidence>
<dbReference type="Pfam" id="PF01814">
    <property type="entry name" value="Hemerythrin"/>
    <property type="match status" value="1"/>
</dbReference>
<dbReference type="NCBIfam" id="TIGR02481">
    <property type="entry name" value="hemeryth_dom"/>
    <property type="match status" value="1"/>
</dbReference>
<dbReference type="PROSITE" id="PS50887">
    <property type="entry name" value="GGDEF"/>
    <property type="match status" value="1"/>
</dbReference>
<dbReference type="InterPro" id="IPR013587">
    <property type="entry name" value="Nitrate/nitrite_sensing"/>
</dbReference>
<dbReference type="SUPFAM" id="SSF55073">
    <property type="entry name" value="Nucleotide cyclase"/>
    <property type="match status" value="1"/>
</dbReference>
<keyword evidence="4" id="KW-0812">Transmembrane</keyword>
<dbReference type="GO" id="GO:0052621">
    <property type="term" value="F:diguanylate cyclase activity"/>
    <property type="evidence" value="ECO:0007669"/>
    <property type="project" value="TreeGrafter"/>
</dbReference>
<gene>
    <name evidence="7" type="ORF">MNBD_GAMMA18-430</name>
</gene>
<dbReference type="PANTHER" id="PTHR45138:SF9">
    <property type="entry name" value="DIGUANYLATE CYCLASE DGCM-RELATED"/>
    <property type="match status" value="1"/>
</dbReference>
<evidence type="ECO:0000259" key="6">
    <source>
        <dbReference type="PROSITE" id="PS50887"/>
    </source>
</evidence>
<dbReference type="GO" id="GO:0007165">
    <property type="term" value="P:signal transduction"/>
    <property type="evidence" value="ECO:0007669"/>
    <property type="project" value="InterPro"/>
</dbReference>
<sequence length="750" mass="86444">MKILFRTKAAYHLYFSTMYSRKRRLEWVSGMSVGIDAIDNEHKMLIAMVAELSDAIDSDNTDEIVLEIFERLEIYVKKHFSREEELMVKLNYSRLEPHKKQHQNFTKKISEFKATLMDSYSVSTAEEVNLFLFNWLTNHILIEDMRFSLPAHERGLSDYQTKKQTGLKRFSTWIGGEISLRQRIWLTALLPIGGILLLSSFILFSGYQQLNNMKYLLAQNEVMQTISTLAHSLQAERGLSVGYIGSDHQQYSSELVAQRNLSDRYIAQFNQAMYGRYTTTQDDISSYVDHLRKKLFRLKQQRRDIDQENGSLPEFQLFYTQLITALLNLPDTTPPLKLRSDIVLNIAAYTLVLHLNEVGGQQRFLGIDVIESGHLTPKNHDDFSRLIGEQRGILHSVDQLLTAQQKQQWLPLYRGEAEEAAQAYQSKIYQAAADDQLASLSSQQWFEVMSTKLNRLKSLADQLFLDIEFDVNQNIQTLKARLNYSAIGLLIILILTSLSSWLLTYSIISPVRRITKAMKRLAQGFRDFRFINKFAKDELGEMVDAYETCRINLLRADIAETLHSRRQDFNLKIKIQEREHFRTLASIDPLTGVLNRREFNKRAQYELDMAWRYGRPFSLMMIDLDHFKKINDMYGHAGGDLILKAFSATCLSRVREIDVVARLGGEEFAILMPETNAKQAYELAERMRIEVSELQVSVNGSKAQVTVSVGIVAWSKRHQKEISNVLADADSALYQAKNSGRNRSVIFEEN</sequence>
<keyword evidence="4" id="KW-1133">Transmembrane helix</keyword>
<dbReference type="InterPro" id="IPR043128">
    <property type="entry name" value="Rev_trsase/Diguanyl_cyclase"/>
</dbReference>
<feature type="transmembrane region" description="Helical" evidence="4">
    <location>
        <begin position="184"/>
        <end position="207"/>
    </location>
</feature>
<dbReference type="InterPro" id="IPR035938">
    <property type="entry name" value="Hemerythrin-like_sf"/>
</dbReference>
<dbReference type="InterPro" id="IPR050469">
    <property type="entry name" value="Diguanylate_Cyclase"/>
</dbReference>
<dbReference type="Gene3D" id="1.20.120.50">
    <property type="entry name" value="Hemerythrin-like"/>
    <property type="match status" value="1"/>
</dbReference>